<dbReference type="Proteomes" id="UP001179858">
    <property type="component" value="Chromosome"/>
</dbReference>
<name>A0AAF0GQF5_LATSK</name>
<feature type="signal peptide" evidence="1">
    <location>
        <begin position="1"/>
        <end position="35"/>
    </location>
</feature>
<evidence type="ECO:0008006" key="4">
    <source>
        <dbReference type="Google" id="ProtNLM"/>
    </source>
</evidence>
<evidence type="ECO:0000313" key="3">
    <source>
        <dbReference type="Proteomes" id="UP001179858"/>
    </source>
</evidence>
<dbReference type="RefSeq" id="WP_280102857.1">
    <property type="nucleotide sequence ID" value="NZ_CP122959.1"/>
</dbReference>
<organism evidence="2 3">
    <name type="scientific">Latilactobacillus sakei</name>
    <name type="common">Lactobacillus sakei</name>
    <dbReference type="NCBI Taxonomy" id="1599"/>
    <lineage>
        <taxon>Bacteria</taxon>
        <taxon>Bacillati</taxon>
        <taxon>Bacillota</taxon>
        <taxon>Bacilli</taxon>
        <taxon>Lactobacillales</taxon>
        <taxon>Lactobacillaceae</taxon>
        <taxon>Latilactobacillus</taxon>
    </lineage>
</organism>
<keyword evidence="1" id="KW-0732">Signal</keyword>
<evidence type="ECO:0000256" key="1">
    <source>
        <dbReference type="SAM" id="SignalP"/>
    </source>
</evidence>
<gene>
    <name evidence="2" type="ORF">QBD03_10325</name>
</gene>
<sequence>MKEGTILNKFVKMLTVSSATLMGVVGLSQLAPVHAADTTAKSVGTLAIKDGTQTLTSVDSLNFGDVAYNANGMTKDLKGTTEKATVEDTTFSQTAWTISGQTDSDVAELTINGQLLSATPKAVFTKTADAKFGEQTAAIKDANMSLTADQATKNGTKAISMDINWTLAPTTPSANFN</sequence>
<accession>A0AAF0GQF5</accession>
<proteinExistence type="predicted"/>
<dbReference type="AlphaFoldDB" id="A0AAF0GQF5"/>
<protein>
    <recommendedName>
        <fullName evidence="4">WxL domain-containing protein</fullName>
    </recommendedName>
</protein>
<evidence type="ECO:0000313" key="2">
    <source>
        <dbReference type="EMBL" id="WGI19108.1"/>
    </source>
</evidence>
<reference evidence="2" key="1">
    <citation type="submission" date="2023-04" db="EMBL/GenBank/DDBJ databases">
        <title>Novel strain of Lactilactobacillus sakei and use thereof.</title>
        <authorList>
            <person name="Kim S.Y."/>
        </authorList>
    </citation>
    <scope>NUCLEOTIDE SEQUENCE</scope>
    <source>
        <strain evidence="2">HUP1</strain>
    </source>
</reference>
<dbReference type="EMBL" id="CP122959">
    <property type="protein sequence ID" value="WGI19108.1"/>
    <property type="molecule type" value="Genomic_DNA"/>
</dbReference>
<feature type="chain" id="PRO_5041940300" description="WxL domain-containing protein" evidence="1">
    <location>
        <begin position="36"/>
        <end position="177"/>
    </location>
</feature>